<dbReference type="EMBL" id="JBHMCG010000228">
    <property type="protein sequence ID" value="MFB9579691.1"/>
    <property type="molecule type" value="Genomic_DNA"/>
</dbReference>
<comment type="caution">
    <text evidence="2">The sequence shown here is derived from an EMBL/GenBank/DDBJ whole genome shotgun (WGS) entry which is preliminary data.</text>
</comment>
<feature type="region of interest" description="Disordered" evidence="1">
    <location>
        <begin position="41"/>
        <end position="61"/>
    </location>
</feature>
<evidence type="ECO:0000313" key="3">
    <source>
        <dbReference type="Proteomes" id="UP001589710"/>
    </source>
</evidence>
<dbReference type="Proteomes" id="UP001589710">
    <property type="component" value="Unassembled WGS sequence"/>
</dbReference>
<sequence>MREFRLGPTVQVGATAKSPPAFPGARGAVVLTSPAALLAASGAAEGPAHRRRLPAAHGASG</sequence>
<reference evidence="2 3" key="1">
    <citation type="submission" date="2024-09" db="EMBL/GenBank/DDBJ databases">
        <authorList>
            <person name="Sun Q."/>
            <person name="Mori K."/>
        </authorList>
    </citation>
    <scope>NUCLEOTIDE SEQUENCE [LARGE SCALE GENOMIC DNA]</scope>
    <source>
        <strain evidence="2 3">JCM 3331</strain>
    </source>
</reference>
<accession>A0ABV5RRK4</accession>
<name>A0ABV5RRK4_9ACTN</name>
<keyword evidence="3" id="KW-1185">Reference proteome</keyword>
<organism evidence="2 3">
    <name type="scientific">Streptomyces yanii</name>
    <dbReference type="NCBI Taxonomy" id="78510"/>
    <lineage>
        <taxon>Bacteria</taxon>
        <taxon>Bacillati</taxon>
        <taxon>Actinomycetota</taxon>
        <taxon>Actinomycetes</taxon>
        <taxon>Kitasatosporales</taxon>
        <taxon>Streptomycetaceae</taxon>
        <taxon>Streptomyces</taxon>
    </lineage>
</organism>
<proteinExistence type="predicted"/>
<protein>
    <submittedName>
        <fullName evidence="2">Uncharacterized protein</fullName>
    </submittedName>
</protein>
<evidence type="ECO:0000256" key="1">
    <source>
        <dbReference type="SAM" id="MobiDB-lite"/>
    </source>
</evidence>
<dbReference type="RefSeq" id="WP_345511567.1">
    <property type="nucleotide sequence ID" value="NZ_BAAAXD010000012.1"/>
</dbReference>
<evidence type="ECO:0000313" key="2">
    <source>
        <dbReference type="EMBL" id="MFB9579691.1"/>
    </source>
</evidence>
<gene>
    <name evidence="2" type="ORF">ACFFTL_47480</name>
</gene>
<feature type="region of interest" description="Disordered" evidence="1">
    <location>
        <begin position="1"/>
        <end position="22"/>
    </location>
</feature>